<dbReference type="InterPro" id="IPR009492">
    <property type="entry name" value="TniQ"/>
</dbReference>
<reference evidence="2 3" key="1">
    <citation type="journal article" date="2019" name="Int. J. Syst. Evol. Microbiol.">
        <title>The Global Catalogue of Microorganisms (GCM) 10K type strain sequencing project: providing services to taxonomists for standard genome sequencing and annotation.</title>
        <authorList>
            <consortium name="The Broad Institute Genomics Platform"/>
            <consortium name="The Broad Institute Genome Sequencing Center for Infectious Disease"/>
            <person name="Wu L."/>
            <person name="Ma J."/>
        </authorList>
    </citation>
    <scope>NUCLEOTIDE SEQUENCE [LARGE SCALE GENOMIC DNA]</scope>
    <source>
        <strain evidence="2 3">JCM 16374</strain>
    </source>
</reference>
<accession>A0ABN3SL95</accession>
<organism evidence="2 3">
    <name type="scientific">Streptomyces lunalinharesii</name>
    <dbReference type="NCBI Taxonomy" id="333384"/>
    <lineage>
        <taxon>Bacteria</taxon>
        <taxon>Bacillati</taxon>
        <taxon>Actinomycetota</taxon>
        <taxon>Actinomycetes</taxon>
        <taxon>Kitasatosporales</taxon>
        <taxon>Streptomycetaceae</taxon>
        <taxon>Streptomyces</taxon>
    </lineage>
</organism>
<sequence>MEGAAPRPVGLEPVSGESTGSFIRRLARVNGVSVGDVLGEVGVRRQVQELDPSVCEVFLHEQAVDRLAVMAWRTPRELRRALPTLKESQGCSTRSLVRIAAWAPQWTVLEPCALCLARRDNVAAPVWLASGERWQVCVRHGRWLRDASGGGPSQVGLAGLEPVVKAHRRWGRLRQRVGPYARALLADAVQVSACWWQSRQMGAEAVWAQRERVLGEERQLWSVPLVVYPEAVVVAEAMAVYERQRRWGRDFANGAPGWVSRGWIAFVGERLGMSDEMEQGGYRMLREWMLLHRITAPVAVRLTQQPPPPGYLSQRLGPMQPHRTLPEQGALEDASCLGWRLGQTVTGLE</sequence>
<dbReference type="Pfam" id="PF06527">
    <property type="entry name" value="TniQ"/>
    <property type="match status" value="1"/>
</dbReference>
<dbReference type="EMBL" id="BAAARK010000024">
    <property type="protein sequence ID" value="GAA2679335.1"/>
    <property type="molecule type" value="Genomic_DNA"/>
</dbReference>
<comment type="caution">
    <text evidence="2">The sequence shown here is derived from an EMBL/GenBank/DDBJ whole genome shotgun (WGS) entry which is preliminary data.</text>
</comment>
<name>A0ABN3SL95_9ACTN</name>
<dbReference type="Proteomes" id="UP001500994">
    <property type="component" value="Unassembled WGS sequence"/>
</dbReference>
<protein>
    <recommendedName>
        <fullName evidence="1">TniQ domain-containing protein</fullName>
    </recommendedName>
</protein>
<keyword evidence="3" id="KW-1185">Reference proteome</keyword>
<gene>
    <name evidence="2" type="ORF">GCM10009864_59380</name>
</gene>
<proteinExistence type="predicted"/>
<evidence type="ECO:0000313" key="3">
    <source>
        <dbReference type="Proteomes" id="UP001500994"/>
    </source>
</evidence>
<evidence type="ECO:0000259" key="1">
    <source>
        <dbReference type="Pfam" id="PF06527"/>
    </source>
</evidence>
<evidence type="ECO:0000313" key="2">
    <source>
        <dbReference type="EMBL" id="GAA2679335.1"/>
    </source>
</evidence>
<feature type="domain" description="TniQ" evidence="1">
    <location>
        <begin position="8"/>
        <end position="142"/>
    </location>
</feature>